<evidence type="ECO:0000313" key="10">
    <source>
        <dbReference type="EMBL" id="SFV52713.1"/>
    </source>
</evidence>
<dbReference type="AlphaFoldDB" id="A0A1W1BGS8"/>
<dbReference type="InterPro" id="IPR004485">
    <property type="entry name" value="Cobalamin_biosynth_CobD/CbiB"/>
</dbReference>
<name>A0A1W1BGS8_9ZZZZ</name>
<evidence type="ECO:0000256" key="3">
    <source>
        <dbReference type="ARBA" id="ARBA00006263"/>
    </source>
</evidence>
<dbReference type="GO" id="GO:0048472">
    <property type="term" value="F:threonine-phosphate decarboxylase activity"/>
    <property type="evidence" value="ECO:0007669"/>
    <property type="project" value="InterPro"/>
</dbReference>
<evidence type="ECO:0000256" key="7">
    <source>
        <dbReference type="ARBA" id="ARBA00022989"/>
    </source>
</evidence>
<keyword evidence="8 9" id="KW-0472">Membrane</keyword>
<feature type="transmembrane region" description="Helical" evidence="9">
    <location>
        <begin position="49"/>
        <end position="67"/>
    </location>
</feature>
<dbReference type="EMBL" id="FPHH01000020">
    <property type="protein sequence ID" value="SFV52713.1"/>
    <property type="molecule type" value="Genomic_DNA"/>
</dbReference>
<feature type="transmembrane region" description="Helical" evidence="9">
    <location>
        <begin position="146"/>
        <end position="164"/>
    </location>
</feature>
<evidence type="ECO:0000256" key="9">
    <source>
        <dbReference type="SAM" id="Phobius"/>
    </source>
</evidence>
<dbReference type="PANTHER" id="PTHR34308:SF1">
    <property type="entry name" value="COBALAMIN BIOSYNTHESIS PROTEIN CBIB"/>
    <property type="match status" value="1"/>
</dbReference>
<gene>
    <name evidence="10" type="ORF">MNB_SM-5-1496</name>
</gene>
<feature type="transmembrane region" description="Helical" evidence="9">
    <location>
        <begin position="73"/>
        <end position="93"/>
    </location>
</feature>
<evidence type="ECO:0000256" key="5">
    <source>
        <dbReference type="ARBA" id="ARBA00022573"/>
    </source>
</evidence>
<keyword evidence="6 9" id="KW-0812">Transmembrane</keyword>
<dbReference type="GO" id="GO:0009236">
    <property type="term" value="P:cobalamin biosynthetic process"/>
    <property type="evidence" value="ECO:0007669"/>
    <property type="project" value="UniProtKB-UniPathway"/>
</dbReference>
<evidence type="ECO:0000256" key="1">
    <source>
        <dbReference type="ARBA" id="ARBA00004651"/>
    </source>
</evidence>
<protein>
    <submittedName>
        <fullName evidence="10">Adenosylcobinamide-phosphate synthase</fullName>
        <ecNumber evidence="10">6.3.1.10</ecNumber>
    </submittedName>
</protein>
<keyword evidence="5" id="KW-0169">Cobalamin biosynthesis</keyword>
<reference evidence="10" key="1">
    <citation type="submission" date="2016-10" db="EMBL/GenBank/DDBJ databases">
        <authorList>
            <person name="de Groot N.N."/>
        </authorList>
    </citation>
    <scope>NUCLEOTIDE SEQUENCE</scope>
</reference>
<dbReference type="EC" id="6.3.1.10" evidence="10"/>
<evidence type="ECO:0000256" key="8">
    <source>
        <dbReference type="ARBA" id="ARBA00023136"/>
    </source>
</evidence>
<comment type="similarity">
    <text evidence="3">Belongs to the CobD/CbiB family.</text>
</comment>
<dbReference type="Pfam" id="PF03186">
    <property type="entry name" value="CobD_Cbib"/>
    <property type="match status" value="1"/>
</dbReference>
<comment type="subcellular location">
    <subcellularLocation>
        <location evidence="1">Cell membrane</location>
        <topology evidence="1">Multi-pass membrane protein</topology>
    </subcellularLocation>
</comment>
<organism evidence="10">
    <name type="scientific">hydrothermal vent metagenome</name>
    <dbReference type="NCBI Taxonomy" id="652676"/>
    <lineage>
        <taxon>unclassified sequences</taxon>
        <taxon>metagenomes</taxon>
        <taxon>ecological metagenomes</taxon>
    </lineage>
</organism>
<proteinExistence type="inferred from homology"/>
<sequence>MSNVIVAVLAYFIDRKFGEFSFIKHPIIVIGELISFFEKHLYKKSIFRGLLLVIAVITIVSFFVIALQKFLEIAFPPFLNILFSAFIASMFIAHKMLRDSVKDVLRATNKQTAISMLVSRDTSELSESDIYKAAIETYAENLSDGVIAPLFYLIFFGLPGIVIYKTINTMDSMIGYKNEKYEKFGKVAARLDDIANYIPSRLTALLIMGVAKQKNLFAFYKDGKKHDSPNAGHPITAMALAVGVQLGGDTSYFGKMKKKATFGEGKKEISSEDVQRALKLC</sequence>
<evidence type="ECO:0000256" key="4">
    <source>
        <dbReference type="ARBA" id="ARBA00022475"/>
    </source>
</evidence>
<keyword evidence="4" id="KW-1003">Cell membrane</keyword>
<accession>A0A1W1BGS8</accession>
<keyword evidence="7 9" id="KW-1133">Transmembrane helix</keyword>
<evidence type="ECO:0000256" key="6">
    <source>
        <dbReference type="ARBA" id="ARBA00022692"/>
    </source>
</evidence>
<dbReference type="HAMAP" id="MF_00024">
    <property type="entry name" value="CobD_CbiB"/>
    <property type="match status" value="1"/>
</dbReference>
<dbReference type="NCBIfam" id="TIGR00380">
    <property type="entry name" value="cobal_cbiB"/>
    <property type="match status" value="1"/>
</dbReference>
<dbReference type="GO" id="GO:0005886">
    <property type="term" value="C:plasma membrane"/>
    <property type="evidence" value="ECO:0007669"/>
    <property type="project" value="UniProtKB-SubCell"/>
</dbReference>
<dbReference type="PANTHER" id="PTHR34308">
    <property type="entry name" value="COBALAMIN BIOSYNTHESIS PROTEIN CBIB"/>
    <property type="match status" value="1"/>
</dbReference>
<evidence type="ECO:0000256" key="2">
    <source>
        <dbReference type="ARBA" id="ARBA00004953"/>
    </source>
</evidence>
<comment type="pathway">
    <text evidence="2">Cofactor biosynthesis; adenosylcobalamin biosynthesis.</text>
</comment>
<keyword evidence="10" id="KW-0436">Ligase</keyword>
<dbReference type="UniPathway" id="UPA00148"/>
<dbReference type="GO" id="GO:0043757">
    <property type="term" value="F:adenosylcobinamide-phosphate synthase activity"/>
    <property type="evidence" value="ECO:0007669"/>
    <property type="project" value="UniProtKB-EC"/>
</dbReference>